<dbReference type="InterPro" id="IPR000524">
    <property type="entry name" value="Tscrpt_reg_HTH_GntR"/>
</dbReference>
<dbReference type="RefSeq" id="WP_378578523.1">
    <property type="nucleotide sequence ID" value="NZ_JBHSFQ010000030.1"/>
</dbReference>
<reference evidence="6" key="1">
    <citation type="journal article" date="2019" name="Int. J. Syst. Evol. Microbiol.">
        <title>The Global Catalogue of Microorganisms (GCM) 10K type strain sequencing project: providing services to taxonomists for standard genome sequencing and annotation.</title>
        <authorList>
            <consortium name="The Broad Institute Genomics Platform"/>
            <consortium name="The Broad Institute Genome Sequencing Center for Infectious Disease"/>
            <person name="Wu L."/>
            <person name="Ma J."/>
        </authorList>
    </citation>
    <scope>NUCLEOTIDE SEQUENCE [LARGE SCALE GENOMIC DNA]</scope>
    <source>
        <strain evidence="6">XZYJ18</strain>
    </source>
</reference>
<dbReference type="InterPro" id="IPR008920">
    <property type="entry name" value="TF_FadR/GntR_C"/>
</dbReference>
<dbReference type="PROSITE" id="PS50949">
    <property type="entry name" value="HTH_GNTR"/>
    <property type="match status" value="1"/>
</dbReference>
<keyword evidence="2" id="KW-0238">DNA-binding</keyword>
<sequence length="235" mass="25707">MAEARSKTEGVYRLLKSEIETLALRPGTKLSEVVVADRIGASRTPVREAIRRLAREGLVRFTPGEVAQVAPVSLRGVRTLFEFRMVLEPAAIRMITLDGASAPDLVEPFRVLLAGFERIEARLADAGRDALAADFSALTERFDQALIAATHNDPLAKTIADQQGQMVRLRRIARTDPDHLGTSLREHLRMCRAVLAGDPGAAADEVTRHLDRALHTIINALTRETALPGTVDVHI</sequence>
<name>A0ABV9E2L9_9ACTN</name>
<dbReference type="Pfam" id="PF00392">
    <property type="entry name" value="GntR"/>
    <property type="match status" value="1"/>
</dbReference>
<keyword evidence="3" id="KW-0804">Transcription</keyword>
<evidence type="ECO:0000313" key="5">
    <source>
        <dbReference type="EMBL" id="MFC4564948.1"/>
    </source>
</evidence>
<dbReference type="EMBL" id="JBHSFQ010000030">
    <property type="protein sequence ID" value="MFC4564948.1"/>
    <property type="molecule type" value="Genomic_DNA"/>
</dbReference>
<dbReference type="SMART" id="SM00895">
    <property type="entry name" value="FCD"/>
    <property type="match status" value="1"/>
</dbReference>
<dbReference type="Proteomes" id="UP001595923">
    <property type="component" value="Unassembled WGS sequence"/>
</dbReference>
<dbReference type="Gene3D" id="1.20.120.530">
    <property type="entry name" value="GntR ligand-binding domain-like"/>
    <property type="match status" value="1"/>
</dbReference>
<evidence type="ECO:0000256" key="1">
    <source>
        <dbReference type="ARBA" id="ARBA00023015"/>
    </source>
</evidence>
<dbReference type="SMART" id="SM00345">
    <property type="entry name" value="HTH_GNTR"/>
    <property type="match status" value="1"/>
</dbReference>
<evidence type="ECO:0000256" key="3">
    <source>
        <dbReference type="ARBA" id="ARBA00023163"/>
    </source>
</evidence>
<dbReference type="PANTHER" id="PTHR43537:SF45">
    <property type="entry name" value="GNTR FAMILY REGULATORY PROTEIN"/>
    <property type="match status" value="1"/>
</dbReference>
<accession>A0ABV9E2L9</accession>
<comment type="caution">
    <text evidence="5">The sequence shown here is derived from an EMBL/GenBank/DDBJ whole genome shotgun (WGS) entry which is preliminary data.</text>
</comment>
<evidence type="ECO:0000259" key="4">
    <source>
        <dbReference type="PROSITE" id="PS50949"/>
    </source>
</evidence>
<dbReference type="InterPro" id="IPR011711">
    <property type="entry name" value="GntR_C"/>
</dbReference>
<gene>
    <name evidence="5" type="ORF">ACFO4E_24070</name>
</gene>
<evidence type="ECO:0000256" key="2">
    <source>
        <dbReference type="ARBA" id="ARBA00023125"/>
    </source>
</evidence>
<organism evidence="5 6">
    <name type="scientific">Nocardiopsis mangrovi</name>
    <dbReference type="NCBI Taxonomy" id="1179818"/>
    <lineage>
        <taxon>Bacteria</taxon>
        <taxon>Bacillati</taxon>
        <taxon>Actinomycetota</taxon>
        <taxon>Actinomycetes</taxon>
        <taxon>Streptosporangiales</taxon>
        <taxon>Nocardiopsidaceae</taxon>
        <taxon>Nocardiopsis</taxon>
    </lineage>
</organism>
<keyword evidence="1" id="KW-0805">Transcription regulation</keyword>
<dbReference type="InterPro" id="IPR036388">
    <property type="entry name" value="WH-like_DNA-bd_sf"/>
</dbReference>
<dbReference type="SUPFAM" id="SSF48008">
    <property type="entry name" value="GntR ligand-binding domain-like"/>
    <property type="match status" value="1"/>
</dbReference>
<dbReference type="InterPro" id="IPR036390">
    <property type="entry name" value="WH_DNA-bd_sf"/>
</dbReference>
<proteinExistence type="predicted"/>
<dbReference type="Pfam" id="PF07729">
    <property type="entry name" value="FCD"/>
    <property type="match status" value="1"/>
</dbReference>
<dbReference type="PANTHER" id="PTHR43537">
    <property type="entry name" value="TRANSCRIPTIONAL REGULATOR, GNTR FAMILY"/>
    <property type="match status" value="1"/>
</dbReference>
<feature type="domain" description="HTH gntR-type" evidence="4">
    <location>
        <begin position="5"/>
        <end position="72"/>
    </location>
</feature>
<dbReference type="Gene3D" id="1.10.10.10">
    <property type="entry name" value="Winged helix-like DNA-binding domain superfamily/Winged helix DNA-binding domain"/>
    <property type="match status" value="1"/>
</dbReference>
<protein>
    <submittedName>
        <fullName evidence="5">GntR family transcriptional regulator</fullName>
    </submittedName>
</protein>
<dbReference type="PRINTS" id="PR00035">
    <property type="entry name" value="HTHGNTR"/>
</dbReference>
<evidence type="ECO:0000313" key="6">
    <source>
        <dbReference type="Proteomes" id="UP001595923"/>
    </source>
</evidence>
<dbReference type="SUPFAM" id="SSF46785">
    <property type="entry name" value="Winged helix' DNA-binding domain"/>
    <property type="match status" value="1"/>
</dbReference>
<keyword evidence="6" id="KW-1185">Reference proteome</keyword>